<name>A0A1I6GDZ9_9RHOB</name>
<evidence type="ECO:0000313" key="1">
    <source>
        <dbReference type="EMBL" id="SFR40378.1"/>
    </source>
</evidence>
<sequence length="240" mass="26549">MIFQSAVTAVAMCLPVGATGRPDIPYIIPDDERPGIAAPFAEKPSISISVENAIQLLRRQKMLSVSSSDGVRVSFTSTISNGVGFAEQRPSEQIAELKRLSGLTWAQISNVFGVNSRTLHYWKCGERVSAENHQKLGAAIAMLRFVDRGTAEENRRLLLSEASEGRTFLDLMKHAEFRSIRDIAGKGVGRVSFGKVLTNEARLKNAPQSFMPSAEIAQLNEVELLQRPQTRRKNIRREKA</sequence>
<dbReference type="OrthoDB" id="5149569at2"/>
<dbReference type="RefSeq" id="WP_131802313.1">
    <property type="nucleotide sequence ID" value="NZ_FOYP01000001.1"/>
</dbReference>
<gene>
    <name evidence="1" type="ORF">SAMN04488005_1489</name>
</gene>
<proteinExistence type="predicted"/>
<organism evidence="1 2">
    <name type="scientific">Yoonia tamlensis</name>
    <dbReference type="NCBI Taxonomy" id="390270"/>
    <lineage>
        <taxon>Bacteria</taxon>
        <taxon>Pseudomonadati</taxon>
        <taxon>Pseudomonadota</taxon>
        <taxon>Alphaproteobacteria</taxon>
        <taxon>Rhodobacterales</taxon>
        <taxon>Paracoccaceae</taxon>
        <taxon>Yoonia</taxon>
    </lineage>
</organism>
<accession>A0A1I6GDZ9</accession>
<dbReference type="Proteomes" id="UP000199478">
    <property type="component" value="Unassembled WGS sequence"/>
</dbReference>
<dbReference type="EMBL" id="FOYP01000001">
    <property type="protein sequence ID" value="SFR40378.1"/>
    <property type="molecule type" value="Genomic_DNA"/>
</dbReference>
<evidence type="ECO:0000313" key="2">
    <source>
        <dbReference type="Proteomes" id="UP000199478"/>
    </source>
</evidence>
<keyword evidence="2" id="KW-1185">Reference proteome</keyword>
<protein>
    <submittedName>
        <fullName evidence="1">Uncharacterized protein</fullName>
    </submittedName>
</protein>
<dbReference type="STRING" id="390270.SAMN04488005_1489"/>
<reference evidence="2" key="1">
    <citation type="submission" date="2016-10" db="EMBL/GenBank/DDBJ databases">
        <authorList>
            <person name="Varghese N."/>
            <person name="Submissions S."/>
        </authorList>
    </citation>
    <scope>NUCLEOTIDE SEQUENCE [LARGE SCALE GENOMIC DNA]</scope>
    <source>
        <strain evidence="2">DSM 26879</strain>
    </source>
</reference>
<dbReference type="AlphaFoldDB" id="A0A1I6GDZ9"/>